<dbReference type="InterPro" id="IPR001839">
    <property type="entry name" value="TGF-b_C"/>
</dbReference>
<name>H2Y9Q2_CIOSA</name>
<evidence type="ECO:0000256" key="6">
    <source>
        <dbReference type="RuleBase" id="RU000354"/>
    </source>
</evidence>
<evidence type="ECO:0000256" key="3">
    <source>
        <dbReference type="ARBA" id="ARBA00022525"/>
    </source>
</evidence>
<dbReference type="InterPro" id="IPR017948">
    <property type="entry name" value="TGFb_CS"/>
</dbReference>
<dbReference type="STRING" id="51511.ENSCSAVP00000002050"/>
<feature type="domain" description="TGF-beta family profile" evidence="8">
    <location>
        <begin position="258"/>
        <end position="387"/>
    </location>
</feature>
<dbReference type="Ensembl" id="ENSCSAVT00000002087.1">
    <property type="protein sequence ID" value="ENSCSAVP00000002050.1"/>
    <property type="gene ID" value="ENSCSAVG00000001203.1"/>
</dbReference>
<dbReference type="GO" id="GO:0005615">
    <property type="term" value="C:extracellular space"/>
    <property type="evidence" value="ECO:0007669"/>
    <property type="project" value="TreeGrafter"/>
</dbReference>
<reference evidence="10" key="1">
    <citation type="submission" date="2003-08" db="EMBL/GenBank/DDBJ databases">
        <authorList>
            <person name="Birren B."/>
            <person name="Nusbaum C."/>
            <person name="Abebe A."/>
            <person name="Abouelleil A."/>
            <person name="Adekoya E."/>
            <person name="Ait-zahra M."/>
            <person name="Allen N."/>
            <person name="Allen T."/>
            <person name="An P."/>
            <person name="Anderson M."/>
            <person name="Anderson S."/>
            <person name="Arachchi H."/>
            <person name="Armbruster J."/>
            <person name="Bachantsang P."/>
            <person name="Baldwin J."/>
            <person name="Barry A."/>
            <person name="Bayul T."/>
            <person name="Blitshsteyn B."/>
            <person name="Bloom T."/>
            <person name="Blye J."/>
            <person name="Boguslavskiy L."/>
            <person name="Borowsky M."/>
            <person name="Boukhgalter B."/>
            <person name="Brunache A."/>
            <person name="Butler J."/>
            <person name="Calixte N."/>
            <person name="Calvo S."/>
            <person name="Camarata J."/>
            <person name="Campo K."/>
            <person name="Chang J."/>
            <person name="Cheshatsang Y."/>
            <person name="Citroen M."/>
            <person name="Collymore A."/>
            <person name="Considine T."/>
            <person name="Cook A."/>
            <person name="Cooke P."/>
            <person name="Corum B."/>
            <person name="Cuomo C."/>
            <person name="David R."/>
            <person name="Dawoe T."/>
            <person name="Degray S."/>
            <person name="Dodge S."/>
            <person name="Dooley K."/>
            <person name="Dorje P."/>
            <person name="Dorjee K."/>
            <person name="Dorris L."/>
            <person name="Duffey N."/>
            <person name="Dupes A."/>
            <person name="Elkins T."/>
            <person name="Engels R."/>
            <person name="Erickson J."/>
            <person name="Farina A."/>
            <person name="Faro S."/>
            <person name="Ferreira P."/>
            <person name="Fischer H."/>
            <person name="Fitzgerald M."/>
            <person name="Foley K."/>
            <person name="Gage D."/>
            <person name="Galagan J."/>
            <person name="Gearin G."/>
            <person name="Gnerre S."/>
            <person name="Gnirke A."/>
            <person name="Goyette A."/>
            <person name="Graham J."/>
            <person name="Grandbois E."/>
            <person name="Gyaltsen K."/>
            <person name="Hafez N."/>
            <person name="Hagopian D."/>
            <person name="Hagos B."/>
            <person name="Hall J."/>
            <person name="Hatcher B."/>
            <person name="Heller A."/>
            <person name="Higgins H."/>
            <person name="Honan T."/>
            <person name="Horn A."/>
            <person name="Houde N."/>
            <person name="Hughes L."/>
            <person name="Hulme W."/>
            <person name="Husby E."/>
            <person name="Iliev I."/>
            <person name="Jaffe D."/>
            <person name="Jones C."/>
            <person name="Kamal M."/>
            <person name="Kamat A."/>
            <person name="Kamvysselis M."/>
            <person name="Karlsson E."/>
            <person name="Kells C."/>
            <person name="Kieu A."/>
            <person name="Kisner P."/>
            <person name="Kodira C."/>
            <person name="Kulbokas E."/>
            <person name="Labutti K."/>
            <person name="Lama D."/>
            <person name="Landers T."/>
            <person name="Leger J."/>
            <person name="Levine S."/>
            <person name="Lewis D."/>
            <person name="Lewis T."/>
            <person name="Lindblad-toh K."/>
            <person name="Liu X."/>
            <person name="Lokyitsang T."/>
            <person name="Lokyitsang Y."/>
            <person name="Lucien O."/>
            <person name="Lui A."/>
            <person name="Ma L.J."/>
            <person name="Mabbitt R."/>
            <person name="Macdonald J."/>
            <person name="Maclean C."/>
            <person name="Major J."/>
            <person name="Manning J."/>
            <person name="Marabella R."/>
            <person name="Maru K."/>
            <person name="Matthews C."/>
            <person name="Mauceli E."/>
            <person name="Mccarthy M."/>
            <person name="Mcdonough S."/>
            <person name="Mcghee T."/>
            <person name="Meldrim J."/>
            <person name="Meneus L."/>
            <person name="Mesirov J."/>
            <person name="Mihalev A."/>
            <person name="Mihova T."/>
            <person name="Mikkelsen T."/>
            <person name="Mlenga V."/>
            <person name="Moru K."/>
            <person name="Mozes J."/>
            <person name="Mulrain L."/>
            <person name="Munson G."/>
            <person name="Naylor J."/>
            <person name="Newes C."/>
            <person name="Nguyen C."/>
            <person name="Nguyen N."/>
            <person name="Nguyen T."/>
            <person name="Nicol R."/>
            <person name="Nielsen C."/>
            <person name="Nizzari M."/>
            <person name="Norbu C."/>
            <person name="Norbu N."/>
            <person name="O'donnell P."/>
            <person name="Okoawo O."/>
            <person name="O'leary S."/>
            <person name="Omotosho B."/>
            <person name="O'neill K."/>
            <person name="Osman S."/>
            <person name="Parker S."/>
            <person name="Perrin D."/>
            <person name="Phunkhang P."/>
            <person name="Piqani B."/>
            <person name="Purcell S."/>
            <person name="Rachupka T."/>
            <person name="Ramasamy U."/>
            <person name="Rameau R."/>
            <person name="Ray V."/>
            <person name="Raymond C."/>
            <person name="Retta R."/>
            <person name="Richardson S."/>
            <person name="Rise C."/>
            <person name="Rodriguez J."/>
            <person name="Rogers J."/>
            <person name="Rogov P."/>
            <person name="Rutman M."/>
            <person name="Schupbach R."/>
            <person name="Seaman C."/>
            <person name="Settipalli S."/>
            <person name="Sharpe T."/>
            <person name="Sheridan J."/>
            <person name="Sherpa N."/>
            <person name="Shi J."/>
            <person name="Smirnov S."/>
            <person name="Smith C."/>
            <person name="Sougnez C."/>
            <person name="Spencer B."/>
            <person name="Stalker J."/>
            <person name="Stange-thomann N."/>
            <person name="Stavropoulos S."/>
            <person name="Stetson K."/>
            <person name="Stone C."/>
            <person name="Stone S."/>
            <person name="Stubbs M."/>
            <person name="Talamas J."/>
            <person name="Tchuinga P."/>
            <person name="Tenzing P."/>
            <person name="Tesfaye S."/>
            <person name="Theodore J."/>
            <person name="Thoulutsang Y."/>
            <person name="Topham K."/>
            <person name="Towey S."/>
            <person name="Tsamla T."/>
            <person name="Tsomo N."/>
            <person name="Vallee D."/>
            <person name="Vassiliev H."/>
            <person name="Venkataraman V."/>
            <person name="Vinson J."/>
            <person name="Vo A."/>
            <person name="Wade C."/>
            <person name="Wang S."/>
            <person name="Wangchuk T."/>
            <person name="Wangdi T."/>
            <person name="Whittaker C."/>
            <person name="Wilkinson J."/>
            <person name="Wu Y."/>
            <person name="Wyman D."/>
            <person name="Yadav S."/>
            <person name="Yang S."/>
            <person name="Yang X."/>
            <person name="Yeager S."/>
            <person name="Yee E."/>
            <person name="Young G."/>
            <person name="Zainoun J."/>
            <person name="Zembeck L."/>
            <person name="Zimmer A."/>
            <person name="Zody M."/>
            <person name="Lander E."/>
        </authorList>
    </citation>
    <scope>NUCLEOTIDE SEQUENCE [LARGE SCALE GENOMIC DNA]</scope>
</reference>
<dbReference type="CDD" id="cd13756">
    <property type="entry name" value="TGF_beta_BMPs_GDFs"/>
    <property type="match status" value="1"/>
</dbReference>
<dbReference type="Gene3D" id="2.10.90.10">
    <property type="entry name" value="Cystine-knot cytokines"/>
    <property type="match status" value="1"/>
</dbReference>
<dbReference type="InParanoid" id="H2Y9Q2"/>
<dbReference type="GeneTree" id="ENSGT00940000156279"/>
<comment type="similarity">
    <text evidence="2 6">Belongs to the TGF-beta family.</text>
</comment>
<dbReference type="InterPro" id="IPR029034">
    <property type="entry name" value="Cystine-knot_cytokine"/>
</dbReference>
<dbReference type="Proteomes" id="UP000007875">
    <property type="component" value="Unassembled WGS sequence"/>
</dbReference>
<proteinExistence type="inferred from homology"/>
<dbReference type="Pfam" id="PF00688">
    <property type="entry name" value="TGFb_propeptide"/>
    <property type="match status" value="1"/>
</dbReference>
<evidence type="ECO:0000313" key="9">
    <source>
        <dbReference type="Ensembl" id="ENSCSAVP00000002050.1"/>
    </source>
</evidence>
<evidence type="ECO:0000256" key="7">
    <source>
        <dbReference type="SAM" id="MobiDB-lite"/>
    </source>
</evidence>
<dbReference type="Gene3D" id="2.60.120.970">
    <property type="match status" value="1"/>
</dbReference>
<evidence type="ECO:0000256" key="1">
    <source>
        <dbReference type="ARBA" id="ARBA00004613"/>
    </source>
</evidence>
<keyword evidence="10" id="KW-1185">Reference proteome</keyword>
<keyword evidence="3" id="KW-0964">Secreted</keyword>
<dbReference type="PANTHER" id="PTHR11848">
    <property type="entry name" value="TGF-BETA FAMILY"/>
    <property type="match status" value="1"/>
</dbReference>
<dbReference type="GO" id="GO:0005125">
    <property type="term" value="F:cytokine activity"/>
    <property type="evidence" value="ECO:0007669"/>
    <property type="project" value="TreeGrafter"/>
</dbReference>
<dbReference type="HOGENOM" id="CLU_020515_2_0_1"/>
<dbReference type="PROSITE" id="PS00250">
    <property type="entry name" value="TGF_BETA_1"/>
    <property type="match status" value="1"/>
</dbReference>
<dbReference type="InterPro" id="IPR015615">
    <property type="entry name" value="TGF-beta-rel"/>
</dbReference>
<keyword evidence="4 6" id="KW-0339">Growth factor</keyword>
<dbReference type="InterPro" id="IPR001111">
    <property type="entry name" value="TGF-b_propeptide"/>
</dbReference>
<dbReference type="Pfam" id="PF00019">
    <property type="entry name" value="TGF_beta"/>
    <property type="match status" value="1"/>
</dbReference>
<dbReference type="PANTHER" id="PTHR11848:SF307">
    <property type="entry name" value="BONE MORPHOGENETIC PROTEIN 10"/>
    <property type="match status" value="1"/>
</dbReference>
<reference evidence="9" key="3">
    <citation type="submission" date="2025-09" db="UniProtKB">
        <authorList>
            <consortium name="Ensembl"/>
        </authorList>
    </citation>
    <scope>IDENTIFICATION</scope>
</reference>
<evidence type="ECO:0000256" key="4">
    <source>
        <dbReference type="ARBA" id="ARBA00023030"/>
    </source>
</evidence>
<dbReference type="eggNOG" id="KOG3900">
    <property type="taxonomic scope" value="Eukaryota"/>
</dbReference>
<reference evidence="9" key="2">
    <citation type="submission" date="2025-08" db="UniProtKB">
        <authorList>
            <consortium name="Ensembl"/>
        </authorList>
    </citation>
    <scope>IDENTIFICATION</scope>
</reference>
<keyword evidence="5" id="KW-1015">Disulfide bond</keyword>
<evidence type="ECO:0000256" key="5">
    <source>
        <dbReference type="ARBA" id="ARBA00023157"/>
    </source>
</evidence>
<protein>
    <recommendedName>
        <fullName evidence="8">TGF-beta family profile domain-containing protein</fullName>
    </recommendedName>
</protein>
<dbReference type="GO" id="GO:0008083">
    <property type="term" value="F:growth factor activity"/>
    <property type="evidence" value="ECO:0007669"/>
    <property type="project" value="UniProtKB-KW"/>
</dbReference>
<dbReference type="AlphaFoldDB" id="H2Y9Q2"/>
<dbReference type="SMART" id="SM00204">
    <property type="entry name" value="TGFB"/>
    <property type="match status" value="1"/>
</dbReference>
<evidence type="ECO:0000256" key="2">
    <source>
        <dbReference type="ARBA" id="ARBA00006656"/>
    </source>
</evidence>
<dbReference type="PROSITE" id="PS51362">
    <property type="entry name" value="TGF_BETA_2"/>
    <property type="match status" value="1"/>
</dbReference>
<evidence type="ECO:0000259" key="8">
    <source>
        <dbReference type="PROSITE" id="PS51362"/>
    </source>
</evidence>
<organism evidence="9 10">
    <name type="scientific">Ciona savignyi</name>
    <name type="common">Pacific transparent sea squirt</name>
    <dbReference type="NCBI Taxonomy" id="51511"/>
    <lineage>
        <taxon>Eukaryota</taxon>
        <taxon>Metazoa</taxon>
        <taxon>Chordata</taxon>
        <taxon>Tunicata</taxon>
        <taxon>Ascidiacea</taxon>
        <taxon>Phlebobranchia</taxon>
        <taxon>Cionidae</taxon>
        <taxon>Ciona</taxon>
    </lineage>
</organism>
<dbReference type="SUPFAM" id="SSF57501">
    <property type="entry name" value="Cystine-knot cytokines"/>
    <property type="match status" value="1"/>
</dbReference>
<accession>H2Y9Q2</accession>
<evidence type="ECO:0000313" key="10">
    <source>
        <dbReference type="Proteomes" id="UP000007875"/>
    </source>
</evidence>
<feature type="region of interest" description="Disordered" evidence="7">
    <location>
        <begin position="245"/>
        <end position="277"/>
    </location>
</feature>
<sequence>PQFMLDLFEKFNSDPMTRPSSNIIRSFFNEDQRNYENIYNSCAESSCPRKHLLVFDMSSLSRHEHVTMAELRLYKIVERDRIRFDGQDRIVEVAEIFPQLTGQSRRRTNNRIGGNPLETHRLLDSKRIIGRRSGWETFYITEAVRRWTRHQNMTQHYLEVSIQTIQGTLDENTVSMTLWKTHDAIIRGVVVITCHPQVDIEQHSMVNKEPLLIVFSDDTSKHHKLEILEERDELLFNRVNPGSLGSKQGVGGHSGSTRSKRGTGSYRRSSASHSKVLDRKKRSALDFCHYEDMRVVFREIGYHWVIHPVEYNAGRCVGTCQIPYTSTDVTSHAIIQTWMHHGDHLSYKKPCCVPVKLGPISMLQKEKNTIVIRYRYPDMRVIKCGCR</sequence>
<dbReference type="OMA" id="CTYPLTE"/>
<comment type="subcellular location">
    <subcellularLocation>
        <location evidence="1">Secreted</location>
    </subcellularLocation>
</comment>